<sequence>MIYAGCGHFSNPDFYIPFVPSFLPYKDFFILLSGVFEVLFGVMLLLKPAISKYSALGIFFMMIVFLPIHINDFLVDNPAIGSYKAALIRLPFQFLFIGWAFFMYKFLKTRQNINIKEK</sequence>
<dbReference type="AlphaFoldDB" id="A0AAX0L8S9"/>
<evidence type="ECO:0000313" key="2">
    <source>
        <dbReference type="EMBL" id="OPA74886.1"/>
    </source>
</evidence>
<dbReference type="PANTHER" id="PTHR36974">
    <property type="entry name" value="MEMBRANE PROTEIN-RELATED"/>
    <property type="match status" value="1"/>
</dbReference>
<reference evidence="2 3" key="1">
    <citation type="submission" date="2016-08" db="EMBL/GenBank/DDBJ databases">
        <title>Campylobacter species from sea mammals.</title>
        <authorList>
            <person name="Gilbert M.J."/>
            <person name="Byrne B.A."/>
            <person name="Zomer A.L."/>
            <person name="Wagenaar J.A."/>
        </authorList>
    </citation>
    <scope>NUCLEOTIDE SEQUENCE [LARGE SCALE GENOMIC DNA]</scope>
    <source>
        <strain evidence="2 3">1105248</strain>
    </source>
</reference>
<feature type="transmembrane region" description="Helical" evidence="1">
    <location>
        <begin position="28"/>
        <end position="46"/>
    </location>
</feature>
<evidence type="ECO:0008006" key="4">
    <source>
        <dbReference type="Google" id="ProtNLM"/>
    </source>
</evidence>
<organism evidence="2 3">
    <name type="scientific">Campylobacter pinnipediorum subsp. pinnipediorum</name>
    <dbReference type="NCBI Taxonomy" id="1660067"/>
    <lineage>
        <taxon>Bacteria</taxon>
        <taxon>Pseudomonadati</taxon>
        <taxon>Campylobacterota</taxon>
        <taxon>Epsilonproteobacteria</taxon>
        <taxon>Campylobacterales</taxon>
        <taxon>Campylobacteraceae</taxon>
        <taxon>Campylobacter</taxon>
    </lineage>
</organism>
<dbReference type="PANTHER" id="PTHR36974:SF1">
    <property type="entry name" value="DOXX FAMILY MEMBRANE PROTEIN"/>
    <property type="match status" value="1"/>
</dbReference>
<name>A0AAX0L8S9_9BACT</name>
<proteinExistence type="predicted"/>
<evidence type="ECO:0000313" key="3">
    <source>
        <dbReference type="Proteomes" id="UP000189728"/>
    </source>
</evidence>
<feature type="transmembrane region" description="Helical" evidence="1">
    <location>
        <begin position="53"/>
        <end position="70"/>
    </location>
</feature>
<protein>
    <recommendedName>
        <fullName evidence="4">DoxX family protein</fullName>
    </recommendedName>
</protein>
<keyword evidence="1" id="KW-0472">Membrane</keyword>
<evidence type="ECO:0000256" key="1">
    <source>
        <dbReference type="SAM" id="Phobius"/>
    </source>
</evidence>
<gene>
    <name evidence="2" type="ORF">BFG04_06370</name>
</gene>
<accession>A0AAX0L8S9</accession>
<comment type="caution">
    <text evidence="2">The sequence shown here is derived from an EMBL/GenBank/DDBJ whole genome shotgun (WGS) entry which is preliminary data.</text>
</comment>
<dbReference type="Proteomes" id="UP000189728">
    <property type="component" value="Unassembled WGS sequence"/>
</dbReference>
<feature type="transmembrane region" description="Helical" evidence="1">
    <location>
        <begin position="90"/>
        <end position="107"/>
    </location>
</feature>
<keyword evidence="1" id="KW-1133">Transmembrane helix</keyword>
<dbReference type="EMBL" id="MCRK01000044">
    <property type="protein sequence ID" value="OPA74886.1"/>
    <property type="molecule type" value="Genomic_DNA"/>
</dbReference>
<keyword evidence="1" id="KW-0812">Transmembrane</keyword>